<reference evidence="6 7" key="1">
    <citation type="journal article" date="2015" name="Stand. Genomic Sci.">
        <title>Genomic Encyclopedia of Bacterial and Archaeal Type Strains, Phase III: the genomes of soil and plant-associated and newly described type strains.</title>
        <authorList>
            <person name="Whitman W.B."/>
            <person name="Woyke T."/>
            <person name="Klenk H.P."/>
            <person name="Zhou Y."/>
            <person name="Lilburn T.G."/>
            <person name="Beck B.J."/>
            <person name="De Vos P."/>
            <person name="Vandamme P."/>
            <person name="Eisen J.A."/>
            <person name="Garrity G."/>
            <person name="Hugenholtz P."/>
            <person name="Kyrpides N.C."/>
        </authorList>
    </citation>
    <scope>NUCLEOTIDE SEQUENCE [LARGE SCALE GENOMIC DNA]</scope>
    <source>
        <strain evidence="6 7">CGMCC 1.7271</strain>
    </source>
</reference>
<dbReference type="OrthoDB" id="933561at2"/>
<dbReference type="EMBL" id="VLLE01000002">
    <property type="protein sequence ID" value="TWI85340.1"/>
    <property type="molecule type" value="Genomic_DNA"/>
</dbReference>
<dbReference type="PANTHER" id="PTHR33711">
    <property type="entry name" value="DIOXYGENASE, PUTATIVE (AFU_ORTHOLOGUE AFUA_2G02910)-RELATED"/>
    <property type="match status" value="1"/>
</dbReference>
<comment type="similarity">
    <text evidence="1">Belongs to the intradiol ring-cleavage dioxygenase family.</text>
</comment>
<evidence type="ECO:0000313" key="6">
    <source>
        <dbReference type="EMBL" id="TWI85340.1"/>
    </source>
</evidence>
<evidence type="ECO:0000256" key="3">
    <source>
        <dbReference type="ARBA" id="ARBA00023002"/>
    </source>
</evidence>
<feature type="signal peptide" evidence="4">
    <location>
        <begin position="1"/>
        <end position="21"/>
    </location>
</feature>
<dbReference type="PANTHER" id="PTHR33711:SF10">
    <property type="entry name" value="INTRADIOL RING-CLEAVAGE DIOXYGENASES DOMAIN-CONTAINING PROTEIN"/>
    <property type="match status" value="1"/>
</dbReference>
<dbReference type="RefSeq" id="WP_144884151.1">
    <property type="nucleotide sequence ID" value="NZ_VLLE01000002.1"/>
</dbReference>
<evidence type="ECO:0000313" key="7">
    <source>
        <dbReference type="Proteomes" id="UP000316167"/>
    </source>
</evidence>
<dbReference type="Proteomes" id="UP000316167">
    <property type="component" value="Unassembled WGS sequence"/>
</dbReference>
<keyword evidence="3" id="KW-0560">Oxidoreductase</keyword>
<protein>
    <submittedName>
        <fullName evidence="6">Protocatechuate 3,4-dioxygenase beta subunit</fullName>
    </submittedName>
</protein>
<dbReference type="Gene3D" id="2.60.130.10">
    <property type="entry name" value="Aromatic compound dioxygenase"/>
    <property type="match status" value="1"/>
</dbReference>
<keyword evidence="2 6" id="KW-0223">Dioxygenase</keyword>
<dbReference type="GO" id="GO:0016702">
    <property type="term" value="F:oxidoreductase activity, acting on single donors with incorporation of molecular oxygen, incorporation of two atoms of oxygen"/>
    <property type="evidence" value="ECO:0007669"/>
    <property type="project" value="InterPro"/>
</dbReference>
<dbReference type="Pfam" id="PF00775">
    <property type="entry name" value="Dioxygenase_C"/>
    <property type="match status" value="1"/>
</dbReference>
<name>A0A562SX47_9BACT</name>
<evidence type="ECO:0000256" key="4">
    <source>
        <dbReference type="SAM" id="SignalP"/>
    </source>
</evidence>
<dbReference type="InterPro" id="IPR015889">
    <property type="entry name" value="Intradiol_dOase_core"/>
</dbReference>
<proteinExistence type="inferred from homology"/>
<keyword evidence="7" id="KW-1185">Reference proteome</keyword>
<dbReference type="InterPro" id="IPR000627">
    <property type="entry name" value="Intradiol_dOase_C"/>
</dbReference>
<dbReference type="InterPro" id="IPR050770">
    <property type="entry name" value="Intradiol_RC_Dioxygenase"/>
</dbReference>
<feature type="chain" id="PRO_5022234844" evidence="4">
    <location>
        <begin position="22"/>
        <end position="215"/>
    </location>
</feature>
<dbReference type="GO" id="GO:0008199">
    <property type="term" value="F:ferric iron binding"/>
    <property type="evidence" value="ECO:0007669"/>
    <property type="project" value="InterPro"/>
</dbReference>
<evidence type="ECO:0000256" key="2">
    <source>
        <dbReference type="ARBA" id="ARBA00022964"/>
    </source>
</evidence>
<sequence>MNHFLAAVFSLVLLSPLLSCAQVQKKNPEEIKTGGPCEGCEAIYESAVPFEKLEPMVWLPDWNLPGRKLAVSGTVYKADGKTPAEGVIIYVYHTDQTGVYPTKGDETGWAKRHGYLRGWMKTDKNGFYKFFTLRPGSYPNSKNPAHIHIIIKEPGKQEYWIDDFVFDDDPFLTAEERSHLQNRGGSGLLKHKPAGSMVKADRNIYLGKNIPGYPL</sequence>
<evidence type="ECO:0000259" key="5">
    <source>
        <dbReference type="Pfam" id="PF00775"/>
    </source>
</evidence>
<gene>
    <name evidence="6" type="ORF">IQ13_0500</name>
</gene>
<feature type="domain" description="Intradiol ring-cleavage dioxygenases" evidence="5">
    <location>
        <begin position="63"/>
        <end position="173"/>
    </location>
</feature>
<organism evidence="6 7">
    <name type="scientific">Lacibacter cauensis</name>
    <dbReference type="NCBI Taxonomy" id="510947"/>
    <lineage>
        <taxon>Bacteria</taxon>
        <taxon>Pseudomonadati</taxon>
        <taxon>Bacteroidota</taxon>
        <taxon>Chitinophagia</taxon>
        <taxon>Chitinophagales</taxon>
        <taxon>Chitinophagaceae</taxon>
        <taxon>Lacibacter</taxon>
    </lineage>
</organism>
<comment type="caution">
    <text evidence="6">The sequence shown here is derived from an EMBL/GenBank/DDBJ whole genome shotgun (WGS) entry which is preliminary data.</text>
</comment>
<dbReference type="AlphaFoldDB" id="A0A562SX47"/>
<keyword evidence="4" id="KW-0732">Signal</keyword>
<evidence type="ECO:0000256" key="1">
    <source>
        <dbReference type="ARBA" id="ARBA00007825"/>
    </source>
</evidence>
<accession>A0A562SX47</accession>
<dbReference type="SUPFAM" id="SSF49482">
    <property type="entry name" value="Aromatic compound dioxygenase"/>
    <property type="match status" value="1"/>
</dbReference>